<dbReference type="Proteomes" id="UP000641588">
    <property type="component" value="Unassembled WGS sequence"/>
</dbReference>
<comment type="caution">
    <text evidence="2">The sequence shown here is derived from an EMBL/GenBank/DDBJ whole genome shotgun (WGS) entry which is preliminary data.</text>
</comment>
<protein>
    <recommendedName>
        <fullName evidence="1">Putative amidase domain-containing protein</fullName>
    </recommendedName>
</protein>
<proteinExistence type="predicted"/>
<dbReference type="PANTHER" id="PTHR40032:SF1">
    <property type="entry name" value="EXPORTED PROTEIN"/>
    <property type="match status" value="1"/>
</dbReference>
<dbReference type="RefSeq" id="WP_171651712.1">
    <property type="nucleotide sequence ID" value="NZ_WHOD01000049.1"/>
</dbReference>
<reference evidence="2" key="1">
    <citation type="submission" date="2019-10" db="EMBL/GenBank/DDBJ databases">
        <title>Description of Paenibacillus glebae sp. nov.</title>
        <authorList>
            <person name="Carlier A."/>
            <person name="Qi S."/>
        </authorList>
    </citation>
    <scope>NUCLEOTIDE SEQUENCE</scope>
    <source>
        <strain evidence="2">LMG 31456</strain>
    </source>
</reference>
<evidence type="ECO:0000259" key="1">
    <source>
        <dbReference type="Pfam" id="PF12671"/>
    </source>
</evidence>
<feature type="domain" description="Putative amidase" evidence="1">
    <location>
        <begin position="178"/>
        <end position="329"/>
    </location>
</feature>
<evidence type="ECO:0000313" key="3">
    <source>
        <dbReference type="Proteomes" id="UP000641588"/>
    </source>
</evidence>
<sequence>MSWKTTLYDYVHHKNQMDMDYSVEPLLPFVTDTQFLQAQIKRLARTAHSDQDRRYFPIKNETRLTILQTSAGQQRKIIADIRLKRNSVGAIGNAEFEEHRVETERITLQELDEKWHITRIELVGTENSFPINTPNQGSAYETEADEPYMNHHGLRFPSLPYLNYNVVPYLENSGRKFSYNRAQAVEYAETWWDKANPSYIEFEVDCSSFVSQCLFAGGAPMNYTGKRDAGWWYKGKYNGQEHWSFSWSVAHSLQGYMLNSRTGLHAEIKDHADQLQLGDVISYDWDGSGRFGHSAIVTAKDANGMPLMNAHTINSRHRYWAYKDSPAWTERTQYRFLHISEMR</sequence>
<accession>A0A972K254</accession>
<dbReference type="Pfam" id="PF12671">
    <property type="entry name" value="Amidase_6"/>
    <property type="match status" value="1"/>
</dbReference>
<dbReference type="Gene3D" id="3.90.1720.10">
    <property type="entry name" value="endopeptidase domain like (from Nostoc punctiforme)"/>
    <property type="match status" value="1"/>
</dbReference>
<dbReference type="AlphaFoldDB" id="A0A972K254"/>
<organism evidence="2 3">
    <name type="scientific">Paenibacillus foliorum</name>
    <dbReference type="NCBI Taxonomy" id="2654974"/>
    <lineage>
        <taxon>Bacteria</taxon>
        <taxon>Bacillati</taxon>
        <taxon>Bacillota</taxon>
        <taxon>Bacilli</taxon>
        <taxon>Bacillales</taxon>
        <taxon>Paenibacillaceae</taxon>
        <taxon>Paenibacillus</taxon>
    </lineage>
</organism>
<name>A0A972K254_9BACL</name>
<dbReference type="PANTHER" id="PTHR40032">
    <property type="entry name" value="EXPORTED PROTEIN-RELATED"/>
    <property type="match status" value="1"/>
</dbReference>
<gene>
    <name evidence="2" type="ORF">GC093_09760</name>
</gene>
<keyword evidence="3" id="KW-1185">Reference proteome</keyword>
<dbReference type="EMBL" id="WHOD01000049">
    <property type="protein sequence ID" value="NOU93502.1"/>
    <property type="molecule type" value="Genomic_DNA"/>
</dbReference>
<dbReference type="InterPro" id="IPR024301">
    <property type="entry name" value="Amidase_6"/>
</dbReference>
<evidence type="ECO:0000313" key="2">
    <source>
        <dbReference type="EMBL" id="NOU93502.1"/>
    </source>
</evidence>